<gene>
    <name evidence="2" type="ORF">FHS31_001985</name>
</gene>
<accession>A0ABX0TS74</accession>
<evidence type="ECO:0000313" key="3">
    <source>
        <dbReference type="Proteomes" id="UP000727456"/>
    </source>
</evidence>
<dbReference type="Proteomes" id="UP000727456">
    <property type="component" value="Unassembled WGS sequence"/>
</dbReference>
<reference evidence="2 3" key="1">
    <citation type="submission" date="2020-03" db="EMBL/GenBank/DDBJ databases">
        <title>Genomic Encyclopedia of Type Strains, Phase III (KMG-III): the genomes of soil and plant-associated and newly described type strains.</title>
        <authorList>
            <person name="Whitman W."/>
        </authorList>
    </citation>
    <scope>NUCLEOTIDE SEQUENCE [LARGE SCALE GENOMIC DNA]</scope>
    <source>
        <strain evidence="2 3">CECT 8804</strain>
    </source>
</reference>
<evidence type="ECO:0008006" key="4">
    <source>
        <dbReference type="Google" id="ProtNLM"/>
    </source>
</evidence>
<protein>
    <recommendedName>
        <fullName evidence="4">Periplasmic heavy metal sensor</fullName>
    </recommendedName>
</protein>
<keyword evidence="3" id="KW-1185">Reference proteome</keyword>
<feature type="signal peptide" evidence="1">
    <location>
        <begin position="1"/>
        <end position="21"/>
    </location>
</feature>
<organism evidence="2 3">
    <name type="scientific">Sphingomonas vulcanisoli</name>
    <dbReference type="NCBI Taxonomy" id="1658060"/>
    <lineage>
        <taxon>Bacteria</taxon>
        <taxon>Pseudomonadati</taxon>
        <taxon>Pseudomonadota</taxon>
        <taxon>Alphaproteobacteria</taxon>
        <taxon>Sphingomonadales</taxon>
        <taxon>Sphingomonadaceae</taxon>
        <taxon>Sphingomonas</taxon>
    </lineage>
</organism>
<evidence type="ECO:0000313" key="2">
    <source>
        <dbReference type="EMBL" id="NIJ08368.1"/>
    </source>
</evidence>
<evidence type="ECO:0000256" key="1">
    <source>
        <dbReference type="SAM" id="SignalP"/>
    </source>
</evidence>
<dbReference type="RefSeq" id="WP_167073201.1">
    <property type="nucleotide sequence ID" value="NZ_JAAOZC010000004.1"/>
</dbReference>
<feature type="chain" id="PRO_5045460790" description="Periplasmic heavy metal sensor" evidence="1">
    <location>
        <begin position="22"/>
        <end position="137"/>
    </location>
</feature>
<proteinExistence type="predicted"/>
<comment type="caution">
    <text evidence="2">The sequence shown here is derived from an EMBL/GenBank/DDBJ whole genome shotgun (WGS) entry which is preliminary data.</text>
</comment>
<keyword evidence="1" id="KW-0732">Signal</keyword>
<dbReference type="EMBL" id="JAAOZC010000004">
    <property type="protein sequence ID" value="NIJ08368.1"/>
    <property type="molecule type" value="Genomic_DNA"/>
</dbReference>
<name>A0ABX0TS74_9SPHN</name>
<sequence>MKASIRAALAITIAAATPALAQVPPAQLAKPAAPPPVNIPGVSAAGNATLTRLQGQRDPVLQQLAQQQQGVARQILTAIAGANVDVDKFAGLLKQSEGLNAQMRVRADDHVLQALRALPPADRAPFLRGVVGAGQKR</sequence>